<dbReference type="InterPro" id="IPR042231">
    <property type="entry name" value="Cho/carn_acyl_trans_2"/>
</dbReference>
<evidence type="ECO:0000256" key="22">
    <source>
        <dbReference type="SAM" id="Phobius"/>
    </source>
</evidence>
<comment type="similarity">
    <text evidence="3">Belongs to the carnitine/choline acetyltransferase family.</text>
</comment>
<protein>
    <recommendedName>
        <fullName evidence="15">Carnitine O-palmitoyltransferase 1, muscle isoform</fullName>
        <ecNumber evidence="4">2.3.1.21</ecNumber>
    </recommendedName>
    <alternativeName>
        <fullName evidence="16">Carnitine O-palmitoyltransferase I, muscle isoform</fullName>
    </alternativeName>
    <alternativeName>
        <fullName evidence="17">Carnitine palmitoyltransferase 1B</fullName>
    </alternativeName>
</protein>
<feature type="transmembrane region" description="Helical" evidence="22">
    <location>
        <begin position="105"/>
        <end position="124"/>
    </location>
</feature>
<evidence type="ECO:0000256" key="5">
    <source>
        <dbReference type="ARBA" id="ARBA00022448"/>
    </source>
</evidence>
<evidence type="ECO:0000256" key="19">
    <source>
        <dbReference type="ARBA" id="ARBA00048480"/>
    </source>
</evidence>
<evidence type="ECO:0000256" key="13">
    <source>
        <dbReference type="ARBA" id="ARBA00023136"/>
    </source>
</evidence>
<dbReference type="FunFam" id="3.30.559.10:FF:000002">
    <property type="entry name" value="carnitine O-palmitoyltransferase 1, liver isoform"/>
    <property type="match status" value="1"/>
</dbReference>
<evidence type="ECO:0000256" key="16">
    <source>
        <dbReference type="ARBA" id="ARBA00041685"/>
    </source>
</evidence>
<evidence type="ECO:0000256" key="8">
    <source>
        <dbReference type="ARBA" id="ARBA00022787"/>
    </source>
</evidence>
<evidence type="ECO:0000256" key="4">
    <source>
        <dbReference type="ARBA" id="ARBA00013243"/>
    </source>
</evidence>
<evidence type="ECO:0000256" key="9">
    <source>
        <dbReference type="ARBA" id="ARBA00022832"/>
    </source>
</evidence>
<evidence type="ECO:0000256" key="17">
    <source>
        <dbReference type="ARBA" id="ARBA00042959"/>
    </source>
</evidence>
<dbReference type="GO" id="GO:0006635">
    <property type="term" value="P:fatty acid beta-oxidation"/>
    <property type="evidence" value="ECO:0007669"/>
    <property type="project" value="UniProtKB-UniPathway"/>
</dbReference>
<evidence type="ECO:0000256" key="20">
    <source>
        <dbReference type="PIRSR" id="PIRSR600542-1"/>
    </source>
</evidence>
<keyword evidence="5" id="KW-0813">Transport</keyword>
<accession>A0A8C0SL34</accession>
<feature type="domain" description="Choline/carnitine acyltransferase" evidence="23">
    <location>
        <begin position="188"/>
        <end position="671"/>
    </location>
</feature>
<feature type="compositionally biased region" description="Polar residues" evidence="21">
    <location>
        <begin position="754"/>
        <end position="766"/>
    </location>
</feature>
<evidence type="ECO:0000256" key="14">
    <source>
        <dbReference type="ARBA" id="ARBA00023315"/>
    </source>
</evidence>
<evidence type="ECO:0000256" key="2">
    <source>
        <dbReference type="ARBA" id="ARBA00005005"/>
    </source>
</evidence>
<dbReference type="PROSITE" id="PS00440">
    <property type="entry name" value="ACYLTRANSF_C_2"/>
    <property type="match status" value="1"/>
</dbReference>
<dbReference type="Gene3D" id="3.30.559.10">
    <property type="entry name" value="Chloramphenicol acetyltransferase-like domain"/>
    <property type="match status" value="1"/>
</dbReference>
<keyword evidence="9" id="KW-0276">Fatty acid metabolism</keyword>
<evidence type="ECO:0000256" key="15">
    <source>
        <dbReference type="ARBA" id="ARBA00040569"/>
    </source>
</evidence>
<dbReference type="GO" id="GO:0015909">
    <property type="term" value="P:long-chain fatty acid transport"/>
    <property type="evidence" value="ECO:0007669"/>
    <property type="project" value="UniProtKB-ARBA"/>
</dbReference>
<keyword evidence="8" id="KW-1000">Mitochondrion outer membrane</keyword>
<evidence type="ECO:0000256" key="3">
    <source>
        <dbReference type="ARBA" id="ARBA00005232"/>
    </source>
</evidence>
<feature type="domain" description="Carnitine O-palmitoyltransferase N-terminal" evidence="24">
    <location>
        <begin position="1"/>
        <end position="47"/>
    </location>
</feature>
<name>A0A8C0SL34_CANLF</name>
<keyword evidence="13 22" id="KW-0472">Membrane</keyword>
<evidence type="ECO:0000256" key="6">
    <source>
        <dbReference type="ARBA" id="ARBA00022679"/>
    </source>
</evidence>
<dbReference type="Ensembl" id="ENSCAFT00040025994.1">
    <property type="protein sequence ID" value="ENSCAFP00040022608.1"/>
    <property type="gene ID" value="ENSCAFG00040013991.1"/>
</dbReference>
<dbReference type="InterPro" id="IPR023213">
    <property type="entry name" value="CAT-like_dom_sf"/>
</dbReference>
<dbReference type="InterPro" id="IPR000542">
    <property type="entry name" value="Carn_acyl_trans"/>
</dbReference>
<dbReference type="FunFam" id="3.30.559.70:FF:000001">
    <property type="entry name" value="Carnitine O-palmitoyltransferase 1, liver isoform"/>
    <property type="match status" value="1"/>
</dbReference>
<dbReference type="UniPathway" id="UPA00659"/>
<keyword evidence="7 22" id="KW-0812">Transmembrane</keyword>
<dbReference type="SUPFAM" id="SSF52777">
    <property type="entry name" value="CoA-dependent acyltransferases"/>
    <property type="match status" value="2"/>
</dbReference>
<comment type="subcellular location">
    <subcellularLocation>
        <location evidence="1">Mitochondrion outer membrane</location>
        <topology evidence="1">Multi-pass membrane protein</topology>
    </subcellularLocation>
</comment>
<dbReference type="Pfam" id="PF16484">
    <property type="entry name" value="CPT_N"/>
    <property type="match status" value="1"/>
</dbReference>
<evidence type="ECO:0000256" key="21">
    <source>
        <dbReference type="SAM" id="MobiDB-lite"/>
    </source>
</evidence>
<proteinExistence type="inferred from homology"/>
<comment type="function">
    <text evidence="18">Catalyzes the transfer of the acyl group of long-chain fatty acid-CoA conjugates onto carnitine, an essential step for the mitochondrial uptake of long-chain fatty acids and their subsequent beta-oxidation in the mitochondrion.</text>
</comment>
<dbReference type="GO" id="GO:0005741">
    <property type="term" value="C:mitochondrial outer membrane"/>
    <property type="evidence" value="ECO:0007669"/>
    <property type="project" value="UniProtKB-SubCell"/>
</dbReference>
<evidence type="ECO:0000256" key="18">
    <source>
        <dbReference type="ARBA" id="ARBA00043926"/>
    </source>
</evidence>
<reference evidence="25" key="2">
    <citation type="submission" date="2025-08" db="UniProtKB">
        <authorList>
            <consortium name="Ensembl"/>
        </authorList>
    </citation>
    <scope>IDENTIFICATION</scope>
</reference>
<sequence>MAEAHQAVAFQFTVTPDGVDFRLSREALKHIYLSGINSWKKRLIRIKNGILRGVYPGSPTSWLVIVMATVGSSYCKVDISMGLVCCIQRCLPEGCGPYRTPQTRALLSMAIFSTGVWMMGIFFFRQTLKLLLSYHGWMFEMHGQTSHFTKVWAICVRLLSSRRPMLYSFQTSLPKLPVPSVPATVQRVSDWWEEYVYLRSRAPLVVNSNYYVMDFVLIKNTNIQAARLGNVVHAMIMYRRKLDREEIKPVMALGIVPMCSYQMERMFNTTRIPGKETDLLQHLSDSRHVAVYHKGRFFKLWLYEGSQLLKPCDLELQFQRILDDPSPPQPGEEKLAALTAGGRLEWAQARQAFFSSGKNKAALDAIERAAFFVALDEESHHYDPEDEASLSLYGKALLHGNCYNRWFDKSFTVIAFKNGQLGLNTEHAWADAPIIGHLWEFVLGTETFHLGYTETGHCQGKANPALAAPQRLQWDIPEQCRAVIESSCQVATALADDVELYCFQFLPFGKGLIKKCRTSPDAFVQIALQLAHFRDRGKFCLTYEASMTRMFREGRTETVRSCTSESTAFVQAMAEGSRMKADLRDLFRKASKKHQNMYRLAMTGAGIDRHLFCLYVVSKYLGVSSPFLAEVLSEPWRLSTSQIAQFQIRMFDPDKYPKHLGAGGGFGPVSALGRAQGSRTGPQHLRGRRALKSGKDSGQLLPGHRLQPPTRHPAAAQPTGPRTGRCPHGAEPGSPTVRQGWRHSGRGSDLRPPGTNTALDPGSTCSCRGRAPPSSAPDLRNEPLPGNLGTASPARLVSFSTICAVLRWQTMATGFPT</sequence>
<dbReference type="Gene3D" id="6.10.250.1760">
    <property type="match status" value="1"/>
</dbReference>
<evidence type="ECO:0000259" key="23">
    <source>
        <dbReference type="Pfam" id="PF00755"/>
    </source>
</evidence>
<dbReference type="PANTHER" id="PTHR22589">
    <property type="entry name" value="CARNITINE O-ACYLTRANSFERASE"/>
    <property type="match status" value="1"/>
</dbReference>
<dbReference type="GO" id="GO:0004095">
    <property type="term" value="F:carnitine O-palmitoyltransferase activity"/>
    <property type="evidence" value="ECO:0007669"/>
    <property type="project" value="UniProtKB-EC"/>
</dbReference>
<dbReference type="Pfam" id="PF00755">
    <property type="entry name" value="Carn_acyltransf"/>
    <property type="match status" value="1"/>
</dbReference>
<dbReference type="InterPro" id="IPR039551">
    <property type="entry name" value="Cho/carn_acyl_trans"/>
</dbReference>
<dbReference type="Gene3D" id="3.30.559.70">
    <property type="entry name" value="Choline/Carnitine o-acyltransferase, domain 2"/>
    <property type="match status" value="1"/>
</dbReference>
<dbReference type="EC" id="2.3.1.21" evidence="4"/>
<keyword evidence="10 22" id="KW-1133">Transmembrane helix</keyword>
<dbReference type="InterPro" id="IPR032476">
    <property type="entry name" value="CPT_N"/>
</dbReference>
<evidence type="ECO:0000256" key="12">
    <source>
        <dbReference type="ARBA" id="ARBA00023128"/>
    </source>
</evidence>
<dbReference type="Proteomes" id="UP000694542">
    <property type="component" value="Chromosome 10"/>
</dbReference>
<reference evidence="25" key="1">
    <citation type="submission" date="2018-10" db="EMBL/GenBank/DDBJ databases">
        <title>De novo assembly of a Great Dane genome.</title>
        <authorList>
            <person name="Kidd J.M."/>
            <person name="Pendleton A.L."/>
            <person name="Shen F."/>
            <person name="Emery S."/>
        </authorList>
    </citation>
    <scope>NUCLEOTIDE SEQUENCE [LARGE SCALE GENOMIC DNA]</scope>
    <source>
        <strain evidence="25">Great Dane</strain>
    </source>
</reference>
<evidence type="ECO:0000313" key="25">
    <source>
        <dbReference type="Ensembl" id="ENSCAFP00040022608.1"/>
    </source>
</evidence>
<evidence type="ECO:0000259" key="24">
    <source>
        <dbReference type="Pfam" id="PF16484"/>
    </source>
</evidence>
<evidence type="ECO:0000256" key="11">
    <source>
        <dbReference type="ARBA" id="ARBA00023098"/>
    </source>
</evidence>
<evidence type="ECO:0000313" key="26">
    <source>
        <dbReference type="Proteomes" id="UP000694542"/>
    </source>
</evidence>
<organism evidence="25 26">
    <name type="scientific">Canis lupus familiaris</name>
    <name type="common">Dog</name>
    <name type="synonym">Canis familiaris</name>
    <dbReference type="NCBI Taxonomy" id="9615"/>
    <lineage>
        <taxon>Eukaryota</taxon>
        <taxon>Metazoa</taxon>
        <taxon>Chordata</taxon>
        <taxon>Craniata</taxon>
        <taxon>Vertebrata</taxon>
        <taxon>Euteleostomi</taxon>
        <taxon>Mammalia</taxon>
        <taxon>Eutheria</taxon>
        <taxon>Laurasiatheria</taxon>
        <taxon>Carnivora</taxon>
        <taxon>Caniformia</taxon>
        <taxon>Canidae</taxon>
        <taxon>Canis</taxon>
    </lineage>
</organism>
<evidence type="ECO:0000256" key="7">
    <source>
        <dbReference type="ARBA" id="ARBA00022692"/>
    </source>
</evidence>
<dbReference type="AlphaFoldDB" id="A0A8C0SL34"/>
<comment type="catalytic activity">
    <reaction evidence="19">
        <text>(R)-carnitine + hexadecanoyl-CoA = O-hexadecanoyl-(R)-carnitine + CoA</text>
        <dbReference type="Rhea" id="RHEA:12661"/>
        <dbReference type="ChEBI" id="CHEBI:16347"/>
        <dbReference type="ChEBI" id="CHEBI:17490"/>
        <dbReference type="ChEBI" id="CHEBI:57287"/>
        <dbReference type="ChEBI" id="CHEBI:57379"/>
        <dbReference type="EC" id="2.3.1.21"/>
    </reaction>
    <physiologicalReaction direction="left-to-right" evidence="19">
        <dbReference type="Rhea" id="RHEA:12662"/>
    </physiologicalReaction>
</comment>
<keyword evidence="11" id="KW-0443">Lipid metabolism</keyword>
<feature type="active site" description="Proton acceptor" evidence="20">
    <location>
        <position position="427"/>
    </location>
</feature>
<evidence type="ECO:0000256" key="10">
    <source>
        <dbReference type="ARBA" id="ARBA00022989"/>
    </source>
</evidence>
<evidence type="ECO:0000256" key="1">
    <source>
        <dbReference type="ARBA" id="ARBA00004374"/>
    </source>
</evidence>
<dbReference type="PANTHER" id="PTHR22589:SF69">
    <property type="entry name" value="CARNITINE O-PALMITOYLTRANSFERASE 1, MUSCLE ISOFORM"/>
    <property type="match status" value="1"/>
</dbReference>
<keyword evidence="12" id="KW-0496">Mitochondrion</keyword>
<feature type="region of interest" description="Disordered" evidence="21">
    <location>
        <begin position="667"/>
        <end position="792"/>
    </location>
</feature>
<comment type="pathway">
    <text evidence="2">Lipid metabolism; fatty acid beta-oxidation.</text>
</comment>
<keyword evidence="14" id="KW-0012">Acyltransferase</keyword>
<keyword evidence="6" id="KW-0808">Transferase</keyword>